<keyword evidence="4 8" id="KW-0317">Glutathione biosynthesis</keyword>
<dbReference type="GO" id="GO:0004357">
    <property type="term" value="F:glutamate-cysteine ligase activity"/>
    <property type="evidence" value="ECO:0007669"/>
    <property type="project" value="UniProtKB-UniRule"/>
</dbReference>
<dbReference type="GO" id="GO:0006750">
    <property type="term" value="P:glutathione biosynthetic process"/>
    <property type="evidence" value="ECO:0007669"/>
    <property type="project" value="UniProtKB-UniRule"/>
</dbReference>
<evidence type="ECO:0000259" key="10">
    <source>
        <dbReference type="Pfam" id="PF04262"/>
    </source>
</evidence>
<comment type="similarity">
    <text evidence="2 8">Belongs to the glutamate--cysteine ligase type 1 family. Type 1 subfamily.</text>
</comment>
<name>A0A839HJU6_9GAMM</name>
<dbReference type="Pfam" id="PF04262">
    <property type="entry name" value="Glu_cys_ligase"/>
    <property type="match status" value="1"/>
</dbReference>
<evidence type="ECO:0000256" key="3">
    <source>
        <dbReference type="ARBA" id="ARBA00022598"/>
    </source>
</evidence>
<dbReference type="EMBL" id="JABVCQ010000040">
    <property type="protein sequence ID" value="MBB1127186.1"/>
    <property type="molecule type" value="Genomic_DNA"/>
</dbReference>
<evidence type="ECO:0000256" key="9">
    <source>
        <dbReference type="RuleBase" id="RU004391"/>
    </source>
</evidence>
<dbReference type="InterPro" id="IPR006334">
    <property type="entry name" value="Glut_cys_ligase"/>
</dbReference>
<dbReference type="HAMAP" id="MF_00578">
    <property type="entry name" value="Glu_cys_ligase"/>
    <property type="match status" value="1"/>
</dbReference>
<comment type="catalytic activity">
    <reaction evidence="7 8 9">
        <text>L-cysteine + L-glutamate + ATP = gamma-L-glutamyl-L-cysteine + ADP + phosphate + H(+)</text>
        <dbReference type="Rhea" id="RHEA:13285"/>
        <dbReference type="ChEBI" id="CHEBI:15378"/>
        <dbReference type="ChEBI" id="CHEBI:29985"/>
        <dbReference type="ChEBI" id="CHEBI:30616"/>
        <dbReference type="ChEBI" id="CHEBI:35235"/>
        <dbReference type="ChEBI" id="CHEBI:43474"/>
        <dbReference type="ChEBI" id="CHEBI:58173"/>
        <dbReference type="ChEBI" id="CHEBI:456216"/>
        <dbReference type="EC" id="6.3.2.2"/>
    </reaction>
</comment>
<comment type="caution">
    <text evidence="11">The sequence shown here is derived from an EMBL/GenBank/DDBJ whole genome shotgun (WGS) entry which is preliminary data.</text>
</comment>
<comment type="pathway">
    <text evidence="1 8 9">Sulfur metabolism; glutathione biosynthesis; glutathione from L-cysteine and L-glutamate: step 1/2.</text>
</comment>
<dbReference type="Gene3D" id="3.30.590.20">
    <property type="match status" value="1"/>
</dbReference>
<evidence type="ECO:0000256" key="6">
    <source>
        <dbReference type="ARBA" id="ARBA00022840"/>
    </source>
</evidence>
<dbReference type="GO" id="GO:0005524">
    <property type="term" value="F:ATP binding"/>
    <property type="evidence" value="ECO:0007669"/>
    <property type="project" value="UniProtKB-KW"/>
</dbReference>
<dbReference type="NCBIfam" id="TIGR01434">
    <property type="entry name" value="glu_cys_ligase"/>
    <property type="match status" value="1"/>
</dbReference>
<keyword evidence="5 8" id="KW-0547">Nucleotide-binding</keyword>
<dbReference type="RefSeq" id="WP_182584813.1">
    <property type="nucleotide sequence ID" value="NZ_JABVCQ010000040.1"/>
</dbReference>
<dbReference type="PANTHER" id="PTHR38761:SF1">
    <property type="entry name" value="GLUTAMATE--CYSTEINE LIGASE"/>
    <property type="match status" value="1"/>
</dbReference>
<evidence type="ECO:0000256" key="4">
    <source>
        <dbReference type="ARBA" id="ARBA00022684"/>
    </source>
</evidence>
<keyword evidence="6 8" id="KW-0067">ATP-binding</keyword>
<evidence type="ECO:0000256" key="2">
    <source>
        <dbReference type="ARBA" id="ARBA00008772"/>
    </source>
</evidence>
<dbReference type="EC" id="6.3.2.2" evidence="8"/>
<dbReference type="Proteomes" id="UP000548632">
    <property type="component" value="Unassembled WGS sequence"/>
</dbReference>
<reference evidence="11 12" key="1">
    <citation type="journal article" date="2020" name="Arch. Microbiol.">
        <title>The genome sequence of the giant phototrophic gammaproteobacterium Thiospirillum jenense gives insight into its physiological properties and phylogenetic relationships.</title>
        <authorList>
            <person name="Imhoff J.F."/>
            <person name="Meyer T.E."/>
            <person name="Kyndt J.A."/>
        </authorList>
    </citation>
    <scope>NUCLEOTIDE SEQUENCE [LARGE SCALE GENOMIC DNA]</scope>
    <source>
        <strain evidence="11 12">DSM 216</strain>
    </source>
</reference>
<evidence type="ECO:0000256" key="7">
    <source>
        <dbReference type="ARBA" id="ARBA00048819"/>
    </source>
</evidence>
<evidence type="ECO:0000256" key="8">
    <source>
        <dbReference type="HAMAP-Rule" id="MF_00578"/>
    </source>
</evidence>
<accession>A0A839HJU6</accession>
<dbReference type="UniPathway" id="UPA00142">
    <property type="reaction ID" value="UER00209"/>
</dbReference>
<organism evidence="11 12">
    <name type="scientific">Thiospirillum jenense</name>
    <dbReference type="NCBI Taxonomy" id="1653858"/>
    <lineage>
        <taxon>Bacteria</taxon>
        <taxon>Pseudomonadati</taxon>
        <taxon>Pseudomonadota</taxon>
        <taxon>Gammaproteobacteria</taxon>
        <taxon>Chromatiales</taxon>
        <taxon>Chromatiaceae</taxon>
        <taxon>Thiospirillum</taxon>
    </lineage>
</organism>
<dbReference type="GO" id="GO:0046872">
    <property type="term" value="F:metal ion binding"/>
    <property type="evidence" value="ECO:0007669"/>
    <property type="project" value="TreeGrafter"/>
</dbReference>
<dbReference type="PANTHER" id="PTHR38761">
    <property type="entry name" value="GLUTAMATE--CYSTEINE LIGASE"/>
    <property type="match status" value="1"/>
</dbReference>
<keyword evidence="12" id="KW-1185">Reference proteome</keyword>
<feature type="domain" description="Glutamate--cysteine ligase" evidence="10">
    <location>
        <begin position="30"/>
        <end position="383"/>
    </location>
</feature>
<gene>
    <name evidence="8" type="primary">gshA</name>
    <name evidence="11" type="ORF">HUK38_13270</name>
</gene>
<evidence type="ECO:0000313" key="12">
    <source>
        <dbReference type="Proteomes" id="UP000548632"/>
    </source>
</evidence>
<protein>
    <recommendedName>
        <fullName evidence="8">Glutamate--cysteine ligase</fullName>
        <ecNumber evidence="8">6.3.2.2</ecNumber>
    </recommendedName>
    <alternativeName>
        <fullName evidence="8">Gamma-ECS</fullName>
        <shortName evidence="8">GCS</shortName>
    </alternativeName>
    <alternativeName>
        <fullName evidence="8">Gamma-glutamylcysteine synthetase</fullName>
    </alternativeName>
</protein>
<dbReference type="InterPro" id="IPR007370">
    <property type="entry name" value="Glu_cys_ligase"/>
</dbReference>
<keyword evidence="3 8" id="KW-0436">Ligase</keyword>
<evidence type="ECO:0000256" key="5">
    <source>
        <dbReference type="ARBA" id="ARBA00022741"/>
    </source>
</evidence>
<proteinExistence type="inferred from homology"/>
<sequence>MIASHRDVLKQLTTRLNQLVPNKLDGGYYQCGLEKEALRIAAGRIADTCHPAALGSPLTHAYLTTDFSEALLEFITPPLAQIDEVLVFLTDLHQFVYCHLGKEMLWSSSMPCYLRSGADIPLARYGSSNAGLMKTVYRRGLANRYGRMMQAIAGVHFNFSINESVWPLLQESWQDMSNPSDFRNERYMGMIRTLQRLGWLVPYLFGASPAVDRSFIQQARTQLQPFDAETYYLPYATSLRMGDIGYQNRQEEGTGIKACYDSLDAYIRSLTWAIETPCPQYESIGVKVGDRYEQLNDHVLQIENEYYSTVRPKQLTDWMERPTLALRRRGIRYIELRSVDVNVFHPLGVDAEQLYFLATLLCYSLLVDSPRITAQERRAIDTNELYTAHQGRAPGLTLDYHGQAVLLTEWAQVVLDEMLPVAAWLDNGSAGRHTQSVMAQFVKVHDPNCTPSAQLLTTMQEHHLGFIPIVQQFNEQHRRLFQSQCLTADREQWFKRLADASWQQQRQIETNDGVEFDQFLAQYFAQDDDFFCPACQGDMKNVSVKSRVFL</sequence>
<dbReference type="InterPro" id="IPR014746">
    <property type="entry name" value="Gln_synth/guanido_kin_cat_dom"/>
</dbReference>
<dbReference type="AlphaFoldDB" id="A0A839HJU6"/>
<dbReference type="SUPFAM" id="SSF55931">
    <property type="entry name" value="Glutamine synthetase/guanido kinase"/>
    <property type="match status" value="1"/>
</dbReference>
<dbReference type="GO" id="GO:0005829">
    <property type="term" value="C:cytosol"/>
    <property type="evidence" value="ECO:0007669"/>
    <property type="project" value="TreeGrafter"/>
</dbReference>
<evidence type="ECO:0000313" key="11">
    <source>
        <dbReference type="EMBL" id="MBB1127186.1"/>
    </source>
</evidence>
<evidence type="ECO:0000256" key="1">
    <source>
        <dbReference type="ARBA" id="ARBA00005006"/>
    </source>
</evidence>